<gene>
    <name evidence="6" type="ORF">DHEL01_v207604</name>
</gene>
<dbReference type="Gene3D" id="3.40.50.150">
    <property type="entry name" value="Vaccinia Virus protein VP39"/>
    <property type="match status" value="1"/>
</dbReference>
<evidence type="ECO:0000256" key="1">
    <source>
        <dbReference type="ARBA" id="ARBA00022603"/>
    </source>
</evidence>
<dbReference type="EMBL" id="MAVT02000698">
    <property type="protein sequence ID" value="POS74006.1"/>
    <property type="molecule type" value="Genomic_DNA"/>
</dbReference>
<dbReference type="Gene3D" id="1.10.10.10">
    <property type="entry name" value="Winged helix-like DNA-binding domain superfamily/Winged helix DNA-binding domain"/>
    <property type="match status" value="1"/>
</dbReference>
<dbReference type="Pfam" id="PF00891">
    <property type="entry name" value="Methyltransf_2"/>
    <property type="match status" value="1"/>
</dbReference>
<accession>A0A2P5HUS7</accession>
<evidence type="ECO:0000256" key="3">
    <source>
        <dbReference type="ARBA" id="ARBA00022691"/>
    </source>
</evidence>
<dbReference type="AlphaFoldDB" id="A0A2P5HUS7"/>
<reference evidence="6" key="1">
    <citation type="submission" date="2017-09" db="EMBL/GenBank/DDBJ databases">
        <title>Polyketide synthases of a Diaporthe helianthi virulent isolate.</title>
        <authorList>
            <person name="Baroncelli R."/>
        </authorList>
    </citation>
    <scope>NUCLEOTIDE SEQUENCE [LARGE SCALE GENOMIC DNA]</scope>
    <source>
        <strain evidence="6">7/96</strain>
    </source>
</reference>
<name>A0A2P5HUS7_DIAHE</name>
<dbReference type="PANTHER" id="PTHR43712:SF12">
    <property type="entry name" value="STERIGMATOCYSTIN 8-O-METHYLTRANSFERASE"/>
    <property type="match status" value="1"/>
</dbReference>
<dbReference type="OrthoDB" id="1606438at2759"/>
<dbReference type="PROSITE" id="PS51683">
    <property type="entry name" value="SAM_OMT_II"/>
    <property type="match status" value="1"/>
</dbReference>
<keyword evidence="3" id="KW-0949">S-adenosyl-L-methionine</keyword>
<keyword evidence="7" id="KW-1185">Reference proteome</keyword>
<dbReference type="GO" id="GO:0008171">
    <property type="term" value="F:O-methyltransferase activity"/>
    <property type="evidence" value="ECO:0007669"/>
    <property type="project" value="InterPro"/>
</dbReference>
<feature type="domain" description="O-methyltransferase dimerisation" evidence="5">
    <location>
        <begin position="109"/>
        <end position="166"/>
    </location>
</feature>
<proteinExistence type="predicted"/>
<evidence type="ECO:0000313" key="7">
    <source>
        <dbReference type="Proteomes" id="UP000094444"/>
    </source>
</evidence>
<dbReference type="InterPro" id="IPR029063">
    <property type="entry name" value="SAM-dependent_MTases_sf"/>
</dbReference>
<dbReference type="Proteomes" id="UP000094444">
    <property type="component" value="Unassembled WGS sequence"/>
</dbReference>
<evidence type="ECO:0000256" key="2">
    <source>
        <dbReference type="ARBA" id="ARBA00022679"/>
    </source>
</evidence>
<dbReference type="SUPFAM" id="SSF46785">
    <property type="entry name" value="Winged helix' DNA-binding domain"/>
    <property type="match status" value="1"/>
</dbReference>
<dbReference type="GO" id="GO:0032259">
    <property type="term" value="P:methylation"/>
    <property type="evidence" value="ECO:0007669"/>
    <property type="project" value="UniProtKB-KW"/>
</dbReference>
<dbReference type="InParanoid" id="A0A2P5HUS7"/>
<dbReference type="CDD" id="cd02440">
    <property type="entry name" value="AdoMet_MTases"/>
    <property type="match status" value="1"/>
</dbReference>
<dbReference type="Pfam" id="PF08100">
    <property type="entry name" value="Dimerisation"/>
    <property type="match status" value="1"/>
</dbReference>
<evidence type="ECO:0000259" key="4">
    <source>
        <dbReference type="Pfam" id="PF00891"/>
    </source>
</evidence>
<feature type="domain" description="O-methyltransferase C-terminal" evidence="4">
    <location>
        <begin position="216"/>
        <end position="422"/>
    </location>
</feature>
<dbReference type="InterPro" id="IPR016461">
    <property type="entry name" value="COMT-like"/>
</dbReference>
<dbReference type="InterPro" id="IPR001077">
    <property type="entry name" value="COMT_C"/>
</dbReference>
<dbReference type="InterPro" id="IPR036390">
    <property type="entry name" value="WH_DNA-bd_sf"/>
</dbReference>
<organism evidence="6 7">
    <name type="scientific">Diaporthe helianthi</name>
    <dbReference type="NCBI Taxonomy" id="158607"/>
    <lineage>
        <taxon>Eukaryota</taxon>
        <taxon>Fungi</taxon>
        <taxon>Dikarya</taxon>
        <taxon>Ascomycota</taxon>
        <taxon>Pezizomycotina</taxon>
        <taxon>Sordariomycetes</taxon>
        <taxon>Sordariomycetidae</taxon>
        <taxon>Diaporthales</taxon>
        <taxon>Diaporthaceae</taxon>
        <taxon>Diaporthe</taxon>
    </lineage>
</organism>
<evidence type="ECO:0000259" key="5">
    <source>
        <dbReference type="Pfam" id="PF08100"/>
    </source>
</evidence>
<comment type="caution">
    <text evidence="6">The sequence shown here is derived from an EMBL/GenBank/DDBJ whole genome shotgun (WGS) entry which is preliminary data.</text>
</comment>
<keyword evidence="1" id="KW-0489">Methyltransferase</keyword>
<dbReference type="InterPro" id="IPR012967">
    <property type="entry name" value="COMT_dimerisation"/>
</dbReference>
<keyword evidence="2" id="KW-0808">Transferase</keyword>
<dbReference type="SUPFAM" id="SSF53335">
    <property type="entry name" value="S-adenosyl-L-methionine-dependent methyltransferases"/>
    <property type="match status" value="1"/>
</dbReference>
<sequence>MPTLEVANSEQYGNAVITDQNGASGAAGEAKAPENILNLAQTILEQTKSIDTYFRDNGLHQTTFSTAYTEPETTPQLVALQDRLRASLEDLRYLVDGPTKFYRSFFMTHYILAAFQVALEFDFFTIVPATGGISLTELADKAGLDLDRTSRIVRYLVTHRLFHEPRQGFITHNAFSISMQDKELRSVLHYSFDETMKASVDAADALKAEPYKADSLHCPFKWRHGVPIFDFYGKYPPKADRFAKAMAAYRRMENSIVELRDYFPWGKLKGTVVDIGGGSGHVSMKLAEQFPHLHFVVQDGSADMLADGKRLLTDGIRSRISFQQQNFFKPQPIRNAAAFLIRQCTHNWADHDVVRMFKSVVPGLEGSASDTALLINDLVMPEPGDVPRLKERAIREADMVMMVCFGAKQRTLAEFETLLKEADPRYEIRKVHETGALGVLEVYLMRGQSRTT</sequence>
<protein>
    <submittedName>
        <fullName evidence="6">O-methyltransferase</fullName>
    </submittedName>
</protein>
<dbReference type="PANTHER" id="PTHR43712">
    <property type="entry name" value="PUTATIVE (AFU_ORTHOLOGUE AFUA_4G14580)-RELATED"/>
    <property type="match status" value="1"/>
</dbReference>
<evidence type="ECO:0000313" key="6">
    <source>
        <dbReference type="EMBL" id="POS74006.1"/>
    </source>
</evidence>
<dbReference type="InterPro" id="IPR036388">
    <property type="entry name" value="WH-like_DNA-bd_sf"/>
</dbReference>